<proteinExistence type="predicted"/>
<reference evidence="3 4" key="2">
    <citation type="submission" date="2024-05" db="EMBL/GenBank/DDBJ databases">
        <authorList>
            <person name="Chen Y."/>
            <person name="Shah S."/>
            <person name="Dougan E. K."/>
            <person name="Thang M."/>
            <person name="Chan C."/>
        </authorList>
    </citation>
    <scope>NUCLEOTIDE SEQUENCE [LARGE SCALE GENOMIC DNA]</scope>
</reference>
<evidence type="ECO:0000313" key="3">
    <source>
        <dbReference type="EMBL" id="CAL4800135.1"/>
    </source>
</evidence>
<dbReference type="EMBL" id="CAMXCT020005602">
    <property type="protein sequence ID" value="CAL1166198.1"/>
    <property type="molecule type" value="Genomic_DNA"/>
</dbReference>
<gene>
    <name evidence="2" type="ORF">C1SCF055_LOCUS37850</name>
</gene>
<evidence type="ECO:0000313" key="2">
    <source>
        <dbReference type="EMBL" id="CAI4012823.1"/>
    </source>
</evidence>
<dbReference type="EMBL" id="CAMXCT030005602">
    <property type="protein sequence ID" value="CAL4800135.1"/>
    <property type="molecule type" value="Genomic_DNA"/>
</dbReference>
<accession>A0A9P1GGZ9</accession>
<feature type="region of interest" description="Disordered" evidence="1">
    <location>
        <begin position="76"/>
        <end position="106"/>
    </location>
</feature>
<evidence type="ECO:0000256" key="1">
    <source>
        <dbReference type="SAM" id="MobiDB-lite"/>
    </source>
</evidence>
<sequence length="180" mass="20021">MGFLAIMLRYGERGYFQPLVEGIKNCFSRVFWLATCGRCGPCAALLSCCRCCRGSEKSPRSETKADLEETLETDAAQVEAEVHSSSSSGHTTDLPDPEPSAPSPAPARLARRCECWRWPLAVLRRVVLKAPPLEVRKQLEGLDERKEIKREHLDKWNELGGTQRAVQPMPQGIAPGTEGW</sequence>
<keyword evidence="4" id="KW-1185">Reference proteome</keyword>
<name>A0A9P1GGZ9_9DINO</name>
<protein>
    <submittedName>
        <fullName evidence="2">Uncharacterized protein</fullName>
    </submittedName>
</protein>
<reference evidence="2" key="1">
    <citation type="submission" date="2022-10" db="EMBL/GenBank/DDBJ databases">
        <authorList>
            <person name="Chen Y."/>
            <person name="Dougan E. K."/>
            <person name="Chan C."/>
            <person name="Rhodes N."/>
            <person name="Thang M."/>
        </authorList>
    </citation>
    <scope>NUCLEOTIDE SEQUENCE</scope>
</reference>
<comment type="caution">
    <text evidence="2">The sequence shown here is derived from an EMBL/GenBank/DDBJ whole genome shotgun (WGS) entry which is preliminary data.</text>
</comment>
<dbReference type="EMBL" id="CAMXCT010005602">
    <property type="protein sequence ID" value="CAI4012823.1"/>
    <property type="molecule type" value="Genomic_DNA"/>
</dbReference>
<evidence type="ECO:0000313" key="4">
    <source>
        <dbReference type="Proteomes" id="UP001152797"/>
    </source>
</evidence>
<dbReference type="AlphaFoldDB" id="A0A9P1GGZ9"/>
<feature type="region of interest" description="Disordered" evidence="1">
    <location>
        <begin position="159"/>
        <end position="180"/>
    </location>
</feature>
<dbReference type="Proteomes" id="UP001152797">
    <property type="component" value="Unassembled WGS sequence"/>
</dbReference>
<organism evidence="2">
    <name type="scientific">Cladocopium goreaui</name>
    <dbReference type="NCBI Taxonomy" id="2562237"/>
    <lineage>
        <taxon>Eukaryota</taxon>
        <taxon>Sar</taxon>
        <taxon>Alveolata</taxon>
        <taxon>Dinophyceae</taxon>
        <taxon>Suessiales</taxon>
        <taxon>Symbiodiniaceae</taxon>
        <taxon>Cladocopium</taxon>
    </lineage>
</organism>